<reference evidence="2 3" key="1">
    <citation type="submission" date="2019-05" db="EMBL/GenBank/DDBJ databases">
        <authorList>
            <consortium name="Science for Life Laboratories"/>
        </authorList>
    </citation>
    <scope>NUCLEOTIDE SEQUENCE [LARGE SCALE GENOMIC DNA]</scope>
    <source>
        <strain evidence="2">Soil9</strain>
    </source>
</reference>
<evidence type="ECO:0000313" key="2">
    <source>
        <dbReference type="EMBL" id="VTR91336.1"/>
    </source>
</evidence>
<keyword evidence="3" id="KW-1185">Reference proteome</keyword>
<organism evidence="2 3">
    <name type="scientific">Gemmata massiliana</name>
    <dbReference type="NCBI Taxonomy" id="1210884"/>
    <lineage>
        <taxon>Bacteria</taxon>
        <taxon>Pseudomonadati</taxon>
        <taxon>Planctomycetota</taxon>
        <taxon>Planctomycetia</taxon>
        <taxon>Gemmatales</taxon>
        <taxon>Gemmataceae</taxon>
        <taxon>Gemmata</taxon>
    </lineage>
</organism>
<feature type="signal peptide" evidence="1">
    <location>
        <begin position="1"/>
        <end position="27"/>
    </location>
</feature>
<accession>A0A6P2CSI9</accession>
<evidence type="ECO:0000313" key="3">
    <source>
        <dbReference type="Proteomes" id="UP000464178"/>
    </source>
</evidence>
<gene>
    <name evidence="2" type="ORF">SOIL9_63780</name>
</gene>
<dbReference type="KEGG" id="gms:SOIL9_63780"/>
<dbReference type="Proteomes" id="UP000464178">
    <property type="component" value="Chromosome"/>
</dbReference>
<protein>
    <submittedName>
        <fullName evidence="2">Uncharacterized protein</fullName>
    </submittedName>
</protein>
<keyword evidence="1" id="KW-0732">Signal</keyword>
<name>A0A6P2CSI9_9BACT</name>
<dbReference type="RefSeq" id="WP_162666344.1">
    <property type="nucleotide sequence ID" value="NZ_LR593886.1"/>
</dbReference>
<evidence type="ECO:0000256" key="1">
    <source>
        <dbReference type="SAM" id="SignalP"/>
    </source>
</evidence>
<sequence length="178" mass="19598">MATIRRPGAASAAVLVGLSISMVAAHALAPKWSRSVGLDVWNFATAEAEQQRVTDERDDIVAKGEESARRRVLADQFAARLVTRDADLATTAVVMVDLFRDAPGSRATLETMHPTLRDPRLLYARHTINRVERLMVDDPAQREAVLARLEAEYRELAQIWTGEPQSQPVSSTGEIASH</sequence>
<proteinExistence type="predicted"/>
<feature type="chain" id="PRO_5026746121" evidence="1">
    <location>
        <begin position="28"/>
        <end position="178"/>
    </location>
</feature>
<dbReference type="EMBL" id="LR593886">
    <property type="protein sequence ID" value="VTR91336.1"/>
    <property type="molecule type" value="Genomic_DNA"/>
</dbReference>
<dbReference type="AlphaFoldDB" id="A0A6P2CSI9"/>